<protein>
    <submittedName>
        <fullName evidence="1">Uncharacterized protein</fullName>
    </submittedName>
</protein>
<feature type="non-terminal residue" evidence="1">
    <location>
        <position position="1"/>
    </location>
</feature>
<reference evidence="1" key="1">
    <citation type="journal article" date="2023" name="Mol. Phylogenet. Evol.">
        <title>Genome-scale phylogeny and comparative genomics of the fungal order Sordariales.</title>
        <authorList>
            <person name="Hensen N."/>
            <person name="Bonometti L."/>
            <person name="Westerberg I."/>
            <person name="Brannstrom I.O."/>
            <person name="Guillou S."/>
            <person name="Cros-Aarteil S."/>
            <person name="Calhoun S."/>
            <person name="Haridas S."/>
            <person name="Kuo A."/>
            <person name="Mondo S."/>
            <person name="Pangilinan J."/>
            <person name="Riley R."/>
            <person name="LaButti K."/>
            <person name="Andreopoulos B."/>
            <person name="Lipzen A."/>
            <person name="Chen C."/>
            <person name="Yan M."/>
            <person name="Daum C."/>
            <person name="Ng V."/>
            <person name="Clum A."/>
            <person name="Steindorff A."/>
            <person name="Ohm R.A."/>
            <person name="Martin F."/>
            <person name="Silar P."/>
            <person name="Natvig D.O."/>
            <person name="Lalanne C."/>
            <person name="Gautier V."/>
            <person name="Ament-Velasquez S.L."/>
            <person name="Kruys A."/>
            <person name="Hutchinson M.I."/>
            <person name="Powell A.J."/>
            <person name="Barry K."/>
            <person name="Miller A.N."/>
            <person name="Grigoriev I.V."/>
            <person name="Debuchy R."/>
            <person name="Gladieux P."/>
            <person name="Hiltunen Thoren M."/>
            <person name="Johannesson H."/>
        </authorList>
    </citation>
    <scope>NUCLEOTIDE SEQUENCE</scope>
    <source>
        <strain evidence="1">CBS 103.79</strain>
    </source>
</reference>
<organism evidence="1 2">
    <name type="scientific">Staphylotrichum tortipilum</name>
    <dbReference type="NCBI Taxonomy" id="2831512"/>
    <lineage>
        <taxon>Eukaryota</taxon>
        <taxon>Fungi</taxon>
        <taxon>Dikarya</taxon>
        <taxon>Ascomycota</taxon>
        <taxon>Pezizomycotina</taxon>
        <taxon>Sordariomycetes</taxon>
        <taxon>Sordariomycetidae</taxon>
        <taxon>Sordariales</taxon>
        <taxon>Chaetomiaceae</taxon>
        <taxon>Staphylotrichum</taxon>
    </lineage>
</organism>
<proteinExistence type="predicted"/>
<name>A0AAN6MJK2_9PEZI</name>
<gene>
    <name evidence="1" type="ORF">C8A05DRAFT_34953</name>
</gene>
<evidence type="ECO:0000313" key="2">
    <source>
        <dbReference type="Proteomes" id="UP001303889"/>
    </source>
</evidence>
<dbReference type="Proteomes" id="UP001303889">
    <property type="component" value="Unassembled WGS sequence"/>
</dbReference>
<dbReference type="AlphaFoldDB" id="A0AAN6MJK2"/>
<sequence>DGLKYPFIWTGNLDCYFDTFDPASTKEGGPQPVWQFFWGSQQVDVAPGHVRVVWLWVPMPDGGEDN</sequence>
<dbReference type="EMBL" id="MU855586">
    <property type="protein sequence ID" value="KAK3901348.1"/>
    <property type="molecule type" value="Genomic_DNA"/>
</dbReference>
<comment type="caution">
    <text evidence="1">The sequence shown here is derived from an EMBL/GenBank/DDBJ whole genome shotgun (WGS) entry which is preliminary data.</text>
</comment>
<keyword evidence="2" id="KW-1185">Reference proteome</keyword>
<accession>A0AAN6MJK2</accession>
<evidence type="ECO:0000313" key="1">
    <source>
        <dbReference type="EMBL" id="KAK3901348.1"/>
    </source>
</evidence>
<reference evidence="1" key="2">
    <citation type="submission" date="2023-05" db="EMBL/GenBank/DDBJ databases">
        <authorList>
            <consortium name="Lawrence Berkeley National Laboratory"/>
            <person name="Steindorff A."/>
            <person name="Hensen N."/>
            <person name="Bonometti L."/>
            <person name="Westerberg I."/>
            <person name="Brannstrom I.O."/>
            <person name="Guillou S."/>
            <person name="Cros-Aarteil S."/>
            <person name="Calhoun S."/>
            <person name="Haridas S."/>
            <person name="Kuo A."/>
            <person name="Mondo S."/>
            <person name="Pangilinan J."/>
            <person name="Riley R."/>
            <person name="Labutti K."/>
            <person name="Andreopoulos B."/>
            <person name="Lipzen A."/>
            <person name="Chen C."/>
            <person name="Yanf M."/>
            <person name="Daum C."/>
            <person name="Ng V."/>
            <person name="Clum A."/>
            <person name="Ohm R."/>
            <person name="Martin F."/>
            <person name="Silar P."/>
            <person name="Natvig D."/>
            <person name="Lalanne C."/>
            <person name="Gautier V."/>
            <person name="Ament-Velasquez S.L."/>
            <person name="Kruys A."/>
            <person name="Hutchinson M.I."/>
            <person name="Powell A.J."/>
            <person name="Barry K."/>
            <person name="Miller A.N."/>
            <person name="Grigoriev I.V."/>
            <person name="Debuchy R."/>
            <person name="Gladieux P."/>
            <person name="Thoren M.H."/>
            <person name="Johannesson H."/>
        </authorList>
    </citation>
    <scope>NUCLEOTIDE SEQUENCE</scope>
    <source>
        <strain evidence="1">CBS 103.79</strain>
    </source>
</reference>